<dbReference type="OrthoDB" id="257098at2"/>
<dbReference type="SUPFAM" id="SSF52499">
    <property type="entry name" value="Isochorismatase-like hydrolases"/>
    <property type="match status" value="1"/>
</dbReference>
<dbReference type="InterPro" id="IPR050272">
    <property type="entry name" value="Isochorismatase-like_hydrls"/>
</dbReference>
<dbReference type="InterPro" id="IPR036380">
    <property type="entry name" value="Isochorismatase-like_sf"/>
</dbReference>
<dbReference type="RefSeq" id="WP_111321916.1">
    <property type="nucleotide sequence ID" value="NZ_BIFX01000003.1"/>
</dbReference>
<keyword evidence="1" id="KW-0378">Hydrolase</keyword>
<dbReference type="Proteomes" id="UP000248806">
    <property type="component" value="Unassembled WGS sequence"/>
</dbReference>
<reference evidence="3 4" key="1">
    <citation type="submission" date="2018-06" db="EMBL/GenBank/DDBJ databases">
        <title>Genomic Encyclopedia of Archaeal and Bacterial Type Strains, Phase II (KMG-II): from individual species to whole genera.</title>
        <authorList>
            <person name="Goeker M."/>
        </authorList>
    </citation>
    <scope>NUCLEOTIDE SEQUENCE [LARGE SCALE GENOMIC DNA]</scope>
    <source>
        <strain evidence="3 4">ATCC BAA-1881</strain>
    </source>
</reference>
<accession>A0A326U7T1</accession>
<evidence type="ECO:0000313" key="4">
    <source>
        <dbReference type="Proteomes" id="UP000248806"/>
    </source>
</evidence>
<protein>
    <submittedName>
        <fullName evidence="3">Nicotinamidase-related amidase</fullName>
    </submittedName>
</protein>
<dbReference type="Pfam" id="PF00857">
    <property type="entry name" value="Isochorismatase"/>
    <property type="match status" value="1"/>
</dbReference>
<gene>
    <name evidence="3" type="ORF">EI42_02281</name>
</gene>
<evidence type="ECO:0000313" key="3">
    <source>
        <dbReference type="EMBL" id="PZW31184.1"/>
    </source>
</evidence>
<keyword evidence="4" id="KW-1185">Reference proteome</keyword>
<dbReference type="EMBL" id="QKUF01000006">
    <property type="protein sequence ID" value="PZW31184.1"/>
    <property type="molecule type" value="Genomic_DNA"/>
</dbReference>
<dbReference type="InterPro" id="IPR000868">
    <property type="entry name" value="Isochorismatase-like_dom"/>
</dbReference>
<dbReference type="PANTHER" id="PTHR43540">
    <property type="entry name" value="PEROXYUREIDOACRYLATE/UREIDOACRYLATE AMIDOHYDROLASE-RELATED"/>
    <property type="match status" value="1"/>
</dbReference>
<dbReference type="Gene3D" id="3.40.50.850">
    <property type="entry name" value="Isochorismatase-like"/>
    <property type="match status" value="1"/>
</dbReference>
<evidence type="ECO:0000259" key="2">
    <source>
        <dbReference type="Pfam" id="PF00857"/>
    </source>
</evidence>
<sequence length="173" mass="19127">MSVQLDRKTALVLIDLQQGIVRFPTVPHPADGVVENGRRLAEGFRARNLPVVLVRVITGQIGPEQAELVLEKHKEDIVVTKHSWGAFINTELDAQLRERGVTTIVLGGIATAIGVESTAREAYDLGYQLIFPEDAMTDRSVETHKNSVQKIFPRMGQVVTTDAVLEALKQFDE</sequence>
<feature type="domain" description="Isochorismatase-like" evidence="2">
    <location>
        <begin position="9"/>
        <end position="162"/>
    </location>
</feature>
<comment type="caution">
    <text evidence="3">The sequence shown here is derived from an EMBL/GenBank/DDBJ whole genome shotgun (WGS) entry which is preliminary data.</text>
</comment>
<name>A0A326U7T1_THEHA</name>
<proteinExistence type="predicted"/>
<dbReference type="AlphaFoldDB" id="A0A326U7T1"/>
<dbReference type="CDD" id="cd00431">
    <property type="entry name" value="cysteine_hydrolases"/>
    <property type="match status" value="1"/>
</dbReference>
<evidence type="ECO:0000256" key="1">
    <source>
        <dbReference type="ARBA" id="ARBA00022801"/>
    </source>
</evidence>
<organism evidence="3 4">
    <name type="scientific">Thermosporothrix hazakensis</name>
    <dbReference type="NCBI Taxonomy" id="644383"/>
    <lineage>
        <taxon>Bacteria</taxon>
        <taxon>Bacillati</taxon>
        <taxon>Chloroflexota</taxon>
        <taxon>Ktedonobacteria</taxon>
        <taxon>Ktedonobacterales</taxon>
        <taxon>Thermosporotrichaceae</taxon>
        <taxon>Thermosporothrix</taxon>
    </lineage>
</organism>
<dbReference type="GO" id="GO:0016787">
    <property type="term" value="F:hydrolase activity"/>
    <property type="evidence" value="ECO:0007669"/>
    <property type="project" value="UniProtKB-KW"/>
</dbReference>
<dbReference type="PANTHER" id="PTHR43540:SF7">
    <property type="entry name" value="ISOCHORISMATASE FAMILY PROTEIN YECD"/>
    <property type="match status" value="1"/>
</dbReference>